<reference evidence="2" key="1">
    <citation type="submission" date="2008-04" db="EMBL/GenBank/DDBJ databases">
        <title>Complete sequence of chromosome 1 of Burkholderia ambifaria MC40-6.</title>
        <authorList>
            <person name="Copeland A."/>
            <person name="Lucas S."/>
            <person name="Lapidus A."/>
            <person name="Glavina del Rio T."/>
            <person name="Dalin E."/>
            <person name="Tice H."/>
            <person name="Pitluck S."/>
            <person name="Chain P."/>
            <person name="Malfatti S."/>
            <person name="Shin M."/>
            <person name="Vergez L."/>
            <person name="Lang D."/>
            <person name="Schmutz J."/>
            <person name="Larimer F."/>
            <person name="Land M."/>
            <person name="Hauser L."/>
            <person name="Kyrpides N."/>
            <person name="Lykidis A."/>
            <person name="Ramette A."/>
            <person name="Konstantinidis K."/>
            <person name="Tiedje J."/>
            <person name="Richardson P."/>
        </authorList>
    </citation>
    <scope>NUCLEOTIDE SEQUENCE [LARGE SCALE GENOMIC DNA]</scope>
    <source>
        <strain evidence="2">MC40-6</strain>
    </source>
</reference>
<proteinExistence type="predicted"/>
<evidence type="ECO:0000313" key="2">
    <source>
        <dbReference type="Proteomes" id="UP000001680"/>
    </source>
</evidence>
<sequence length="139" mass="15248">MQNTYAYGIHNNLTPAELFFLIAVDKTMDELGVSDAAGIAMILAGSRFLSTRGKFAGAVKGTSVASKVSRSLLPYEIKYRILPTFTSWAMCSAITSEVDEPYWCIRRPGDSGSRLGYYCLRCGNDRKQNGYGIQPTGKT</sequence>
<protein>
    <submittedName>
        <fullName evidence="1">Uncharacterized protein</fullName>
    </submittedName>
</protein>
<evidence type="ECO:0000313" key="1">
    <source>
        <dbReference type="EMBL" id="ACB65101.1"/>
    </source>
</evidence>
<dbReference type="AlphaFoldDB" id="B1YWD3"/>
<name>B1YWD3_BURA4</name>
<accession>B1YWD3</accession>
<dbReference type="InterPro" id="IPR058522">
    <property type="entry name" value="DUF8209"/>
</dbReference>
<organism evidence="1 2">
    <name type="scientific">Burkholderia ambifaria (strain MC40-6)</name>
    <dbReference type="NCBI Taxonomy" id="398577"/>
    <lineage>
        <taxon>Bacteria</taxon>
        <taxon>Pseudomonadati</taxon>
        <taxon>Pseudomonadota</taxon>
        <taxon>Betaproteobacteria</taxon>
        <taxon>Burkholderiales</taxon>
        <taxon>Burkholderiaceae</taxon>
        <taxon>Burkholderia</taxon>
        <taxon>Burkholderia cepacia complex</taxon>
    </lineage>
</organism>
<dbReference type="KEGG" id="bac:BamMC406_2624"/>
<dbReference type="Pfam" id="PF26636">
    <property type="entry name" value="DUF8209"/>
    <property type="match status" value="1"/>
</dbReference>
<dbReference type="Proteomes" id="UP000001680">
    <property type="component" value="Chromosome 1"/>
</dbReference>
<dbReference type="EMBL" id="CP001025">
    <property type="protein sequence ID" value="ACB65101.1"/>
    <property type="molecule type" value="Genomic_DNA"/>
</dbReference>
<dbReference type="HOGENOM" id="CLU_1841326_0_0_4"/>
<gene>
    <name evidence="1" type="ordered locus">BamMC406_2624</name>
</gene>